<dbReference type="HOGENOM" id="CLU_149212_0_0_6"/>
<name>A0A099CS06_9GAMM</name>
<reference evidence="1 2" key="1">
    <citation type="submission" date="2014-09" db="EMBL/GenBank/DDBJ databases">
        <title>Xanthomonadaceae 3.5X direct submission.</title>
        <authorList>
            <person name="Fang T."/>
            <person name="Wang H."/>
        </authorList>
    </citation>
    <scope>NUCLEOTIDE SEQUENCE [LARGE SCALE GENOMIC DNA]</scope>
    <source>
        <strain evidence="1 2">3.5X</strain>
    </source>
</reference>
<organism evidence="1 2">
    <name type="scientific">Oleiagrimonas soli</name>
    <dbReference type="NCBI Taxonomy" id="1543381"/>
    <lineage>
        <taxon>Bacteria</taxon>
        <taxon>Pseudomonadati</taxon>
        <taxon>Pseudomonadota</taxon>
        <taxon>Gammaproteobacteria</taxon>
        <taxon>Lysobacterales</taxon>
        <taxon>Rhodanobacteraceae</taxon>
        <taxon>Oleiagrimonas</taxon>
    </lineage>
</organism>
<protein>
    <submittedName>
        <fullName evidence="1">Uncharacterized protein</fullName>
    </submittedName>
</protein>
<evidence type="ECO:0000313" key="2">
    <source>
        <dbReference type="Proteomes" id="UP000029708"/>
    </source>
</evidence>
<sequence length="139" mass="14641">MESQESQRIAAALASRAETAGQVADGMVSAWQGIEAALSPVIGQRGVAMLYKRSLYLVAPSHPWLTGMHEGVQSSIDLDALKSVFAQQHAAIAAVAGGAFLQTFCELLTSLIGASLTERLLRPVWAHFSSGPPAQDTPP</sequence>
<gene>
    <name evidence="1" type="ORF">LF63_0114725</name>
</gene>
<dbReference type="Proteomes" id="UP000029708">
    <property type="component" value="Unassembled WGS sequence"/>
</dbReference>
<dbReference type="AlphaFoldDB" id="A0A099CS06"/>
<evidence type="ECO:0000313" key="1">
    <source>
        <dbReference type="EMBL" id="KGI76793.1"/>
    </source>
</evidence>
<dbReference type="EMBL" id="JROI01000016">
    <property type="protein sequence ID" value="KGI76793.1"/>
    <property type="molecule type" value="Genomic_DNA"/>
</dbReference>
<accession>A0A099CS06</accession>
<keyword evidence="2" id="KW-1185">Reference proteome</keyword>
<proteinExistence type="predicted"/>
<comment type="caution">
    <text evidence="1">The sequence shown here is derived from an EMBL/GenBank/DDBJ whole genome shotgun (WGS) entry which is preliminary data.</text>
</comment>